<feature type="region of interest" description="Disordered" evidence="3">
    <location>
        <begin position="122"/>
        <end position="188"/>
    </location>
</feature>
<evidence type="ECO:0000313" key="6">
    <source>
        <dbReference type="Proteomes" id="UP001153737"/>
    </source>
</evidence>
<feature type="compositionally biased region" description="Polar residues" evidence="3">
    <location>
        <begin position="153"/>
        <end position="186"/>
    </location>
</feature>
<evidence type="ECO:0000313" key="5">
    <source>
        <dbReference type="EMBL" id="CAG9825793.1"/>
    </source>
</evidence>
<dbReference type="InterPro" id="IPR002219">
    <property type="entry name" value="PKC_DAG/PE"/>
</dbReference>
<name>A0A9N9SPU3_PHACE</name>
<dbReference type="InterPro" id="IPR046349">
    <property type="entry name" value="C1-like_sf"/>
</dbReference>
<feature type="domain" description="Phorbol-ester/DAG-type" evidence="4">
    <location>
        <begin position="16"/>
        <end position="48"/>
    </location>
</feature>
<evidence type="ECO:0000256" key="3">
    <source>
        <dbReference type="SAM" id="MobiDB-lite"/>
    </source>
</evidence>
<keyword evidence="2" id="KW-0862">Zinc</keyword>
<evidence type="ECO:0000256" key="2">
    <source>
        <dbReference type="ARBA" id="ARBA00022833"/>
    </source>
</evidence>
<dbReference type="AlphaFoldDB" id="A0A9N9SPU3"/>
<dbReference type="OrthoDB" id="6778530at2759"/>
<evidence type="ECO:0000256" key="1">
    <source>
        <dbReference type="ARBA" id="ARBA00022723"/>
    </source>
</evidence>
<feature type="compositionally biased region" description="Basic and acidic residues" evidence="3">
    <location>
        <begin position="143"/>
        <end position="152"/>
    </location>
</feature>
<reference evidence="5" key="1">
    <citation type="submission" date="2022-01" db="EMBL/GenBank/DDBJ databases">
        <authorList>
            <person name="King R."/>
        </authorList>
    </citation>
    <scope>NUCLEOTIDE SEQUENCE</scope>
</reference>
<accession>A0A9N9SPU3</accession>
<keyword evidence="1" id="KW-0479">Metal-binding</keyword>
<reference evidence="5" key="2">
    <citation type="submission" date="2022-10" db="EMBL/GenBank/DDBJ databases">
        <authorList>
            <consortium name="ENA_rothamsted_submissions"/>
            <consortium name="culmorum"/>
            <person name="King R."/>
        </authorList>
    </citation>
    <scope>NUCLEOTIDE SEQUENCE</scope>
</reference>
<dbReference type="Proteomes" id="UP001153737">
    <property type="component" value="Chromosome 9"/>
</dbReference>
<dbReference type="EMBL" id="OU896715">
    <property type="protein sequence ID" value="CAG9825793.1"/>
    <property type="molecule type" value="Genomic_DNA"/>
</dbReference>
<sequence length="339" mass="38872">MVADENSNSDKLKRICKYCKKNVSKGMNCAKCESSYHNSCAQRVKNCCDQEILENIVEISDDVVLTLDKSDHKQSDTEEIKLLRQLIVSKDVIISDKQCIIDLLHEKISFLEQKLSSNHHLKTQYPTTSNNQGRQVSQQVHTTKKDPPEKHQISNNPHFNYNKKSPNKLSTQDTKNESSKGVSNIQGEPVIGNKQASLEIMKVQTERICDEYINLADDNMKSPEQPWQTVTYKKDAKHTIIPSSSRTYGRGQPSKLMVVAPTRNWIWIGGLNECTTVDNVKEYTKEKFVDKDVCCFDLKSKFRKKCFKIGSTDLSMDELLDPDNWPDKLFIRPFHHQSS</sequence>
<proteinExistence type="predicted"/>
<keyword evidence="6" id="KW-1185">Reference proteome</keyword>
<protein>
    <recommendedName>
        <fullName evidence="4">Phorbol-ester/DAG-type domain-containing protein</fullName>
    </recommendedName>
</protein>
<organism evidence="5 6">
    <name type="scientific">Phaedon cochleariae</name>
    <name type="common">Mustard beetle</name>
    <dbReference type="NCBI Taxonomy" id="80249"/>
    <lineage>
        <taxon>Eukaryota</taxon>
        <taxon>Metazoa</taxon>
        <taxon>Ecdysozoa</taxon>
        <taxon>Arthropoda</taxon>
        <taxon>Hexapoda</taxon>
        <taxon>Insecta</taxon>
        <taxon>Pterygota</taxon>
        <taxon>Neoptera</taxon>
        <taxon>Endopterygota</taxon>
        <taxon>Coleoptera</taxon>
        <taxon>Polyphaga</taxon>
        <taxon>Cucujiformia</taxon>
        <taxon>Chrysomeloidea</taxon>
        <taxon>Chrysomelidae</taxon>
        <taxon>Chrysomelinae</taxon>
        <taxon>Chrysomelini</taxon>
        <taxon>Phaedon</taxon>
    </lineage>
</organism>
<dbReference type="GO" id="GO:0046872">
    <property type="term" value="F:metal ion binding"/>
    <property type="evidence" value="ECO:0007669"/>
    <property type="project" value="UniProtKB-KW"/>
</dbReference>
<evidence type="ECO:0000259" key="4">
    <source>
        <dbReference type="PROSITE" id="PS50081"/>
    </source>
</evidence>
<dbReference type="PROSITE" id="PS50081">
    <property type="entry name" value="ZF_DAG_PE_2"/>
    <property type="match status" value="1"/>
</dbReference>
<feature type="compositionally biased region" description="Polar residues" evidence="3">
    <location>
        <begin position="123"/>
        <end position="141"/>
    </location>
</feature>
<dbReference type="SUPFAM" id="SSF57889">
    <property type="entry name" value="Cysteine-rich domain"/>
    <property type="match status" value="1"/>
</dbReference>
<gene>
    <name evidence="5" type="ORF">PHAECO_LOCUS12902</name>
</gene>